<protein>
    <recommendedName>
        <fullName evidence="5">FAD-binding PCMH-type domain-containing protein</fullName>
    </recommendedName>
</protein>
<evidence type="ECO:0000259" key="5">
    <source>
        <dbReference type="PROSITE" id="PS51387"/>
    </source>
</evidence>
<dbReference type="InterPro" id="IPR036318">
    <property type="entry name" value="FAD-bd_PCMH-like_sf"/>
</dbReference>
<keyword evidence="2" id="KW-0285">Flavoprotein</keyword>
<keyword evidence="3" id="KW-0274">FAD</keyword>
<organism evidence="6 7">
    <name type="scientific">Curvularia kusanoi</name>
    <name type="common">Cochliobolus kusanoi</name>
    <dbReference type="NCBI Taxonomy" id="90978"/>
    <lineage>
        <taxon>Eukaryota</taxon>
        <taxon>Fungi</taxon>
        <taxon>Dikarya</taxon>
        <taxon>Ascomycota</taxon>
        <taxon>Pezizomycotina</taxon>
        <taxon>Dothideomycetes</taxon>
        <taxon>Pleosporomycetidae</taxon>
        <taxon>Pleosporales</taxon>
        <taxon>Pleosporineae</taxon>
        <taxon>Pleosporaceae</taxon>
        <taxon>Curvularia</taxon>
    </lineage>
</organism>
<sequence length="488" mass="52232">MAGLTGFRPCDALIAANLSHAVHLPSSPNYPTLVNGSWTTETQRSPWCFVQPSSSAEVSKTLQALHSAGGGAGDWHVAVRSGGHGSDNQNSITNGLIIDLTYLNATTYNAATNIASVGTGSRWGETYSILQEHGVSIVGGRQSIVGVGGLLLGGGVGWHTPRRGFGCDRVVNYEVVLASGTIINANASVHADLWRALKGGSSNFGIVTRFDIEAFPAQNLTLARRTVSEEYTDGYIDAIVEFANLDQSYWDNAINSVTSYAPGHGITMTVAEVNTANDLNTTAFDAFDRLPALTPSVRQSASLPDVANVQAPELKDKTPRVGGGPTTIANDKRVVRYLFEQHANLVADLNSTLGANNFSTILEFQPLPAWVADIGAQRGGNMLGLERSRRNKLYYVLGVTLLTPASQDKAAQVYQKISATGEKVKAFSKSIGADEEFIYLAYADAKQDPLGSYGAANVDFLKQVAHKYDPKCFFQRRVPGGFKLDRVG</sequence>
<gene>
    <name evidence="6" type="ORF">E8E13_004047</name>
</gene>
<dbReference type="Proteomes" id="UP000801428">
    <property type="component" value="Unassembled WGS sequence"/>
</dbReference>
<dbReference type="InterPro" id="IPR016166">
    <property type="entry name" value="FAD-bd_PCMH"/>
</dbReference>
<dbReference type="Pfam" id="PF01565">
    <property type="entry name" value="FAD_binding_4"/>
    <property type="match status" value="1"/>
</dbReference>
<dbReference type="EMBL" id="SWKU01000014">
    <property type="protein sequence ID" value="KAF3000741.1"/>
    <property type="molecule type" value="Genomic_DNA"/>
</dbReference>
<dbReference type="GO" id="GO:0071949">
    <property type="term" value="F:FAD binding"/>
    <property type="evidence" value="ECO:0007669"/>
    <property type="project" value="InterPro"/>
</dbReference>
<name>A0A9P4W5N7_CURKU</name>
<keyword evidence="4" id="KW-0560">Oxidoreductase</keyword>
<evidence type="ECO:0000313" key="7">
    <source>
        <dbReference type="Proteomes" id="UP000801428"/>
    </source>
</evidence>
<dbReference type="PANTHER" id="PTHR42973:SF53">
    <property type="entry name" value="FAD-BINDING PCMH-TYPE DOMAIN-CONTAINING PROTEIN-RELATED"/>
    <property type="match status" value="1"/>
</dbReference>
<dbReference type="PANTHER" id="PTHR42973">
    <property type="entry name" value="BINDING OXIDOREDUCTASE, PUTATIVE (AFU_ORTHOLOGUE AFUA_1G17690)-RELATED"/>
    <property type="match status" value="1"/>
</dbReference>
<dbReference type="SUPFAM" id="SSF56176">
    <property type="entry name" value="FAD-binding/transporter-associated domain-like"/>
    <property type="match status" value="1"/>
</dbReference>
<evidence type="ECO:0000313" key="6">
    <source>
        <dbReference type="EMBL" id="KAF3000741.1"/>
    </source>
</evidence>
<dbReference type="Gene3D" id="3.30.465.10">
    <property type="match status" value="1"/>
</dbReference>
<feature type="domain" description="FAD-binding PCMH-type" evidence="5">
    <location>
        <begin position="42"/>
        <end position="217"/>
    </location>
</feature>
<accession>A0A9P4W5N7</accession>
<dbReference type="InterPro" id="IPR016169">
    <property type="entry name" value="FAD-bd_PCMH_sub2"/>
</dbReference>
<dbReference type="GO" id="GO:0016491">
    <property type="term" value="F:oxidoreductase activity"/>
    <property type="evidence" value="ECO:0007669"/>
    <property type="project" value="UniProtKB-KW"/>
</dbReference>
<evidence type="ECO:0000256" key="4">
    <source>
        <dbReference type="ARBA" id="ARBA00023002"/>
    </source>
</evidence>
<dbReference type="AlphaFoldDB" id="A0A9P4W5N7"/>
<keyword evidence="7" id="KW-1185">Reference proteome</keyword>
<proteinExistence type="inferred from homology"/>
<evidence type="ECO:0000256" key="3">
    <source>
        <dbReference type="ARBA" id="ARBA00022827"/>
    </source>
</evidence>
<evidence type="ECO:0000256" key="2">
    <source>
        <dbReference type="ARBA" id="ARBA00022630"/>
    </source>
</evidence>
<dbReference type="InterPro" id="IPR006094">
    <property type="entry name" value="Oxid_FAD_bind_N"/>
</dbReference>
<comment type="caution">
    <text evidence="6">The sequence shown here is derived from an EMBL/GenBank/DDBJ whole genome shotgun (WGS) entry which is preliminary data.</text>
</comment>
<reference evidence="6" key="1">
    <citation type="submission" date="2019-04" db="EMBL/GenBank/DDBJ databases">
        <title>Sequencing of skin fungus with MAO and IRED activity.</title>
        <authorList>
            <person name="Marsaioli A.J."/>
            <person name="Bonatto J.M.C."/>
            <person name="Reis Junior O."/>
        </authorList>
    </citation>
    <scope>NUCLEOTIDE SEQUENCE</scope>
    <source>
        <strain evidence="6">30M1</strain>
    </source>
</reference>
<dbReference type="InterPro" id="IPR050416">
    <property type="entry name" value="FAD-linked_Oxidoreductase"/>
</dbReference>
<dbReference type="OrthoDB" id="2151789at2759"/>
<comment type="similarity">
    <text evidence="1">Belongs to the oxygen-dependent FAD-linked oxidoreductase family.</text>
</comment>
<evidence type="ECO:0000256" key="1">
    <source>
        <dbReference type="ARBA" id="ARBA00005466"/>
    </source>
</evidence>
<dbReference type="PROSITE" id="PS51387">
    <property type="entry name" value="FAD_PCMH"/>
    <property type="match status" value="1"/>
</dbReference>